<keyword evidence="3" id="KW-0731">Sigma factor</keyword>
<feature type="domain" description="RNA polymerase sigma-70 region 2" evidence="5">
    <location>
        <begin position="23"/>
        <end position="86"/>
    </location>
</feature>
<evidence type="ECO:0000256" key="2">
    <source>
        <dbReference type="ARBA" id="ARBA00023015"/>
    </source>
</evidence>
<gene>
    <name evidence="7" type="ORF">SNE25_04225</name>
</gene>
<sequence>MQTDFELWRQMKADDEAAFTQIYNRYWDVAYKAAFNLLRDEQAAMDIVQDVFIWLWHNKTKLQISCLKAYILTAVKFKVLNVIRQGKFRDEILKTFPAHERIGDFTDLGIEVKELKTLIAHFTDKLPEQARKIFHLSRNEHLSHKAIAEQLGISEKTVKNQMNISLKKLRSFLGRMSFWMYLFFM</sequence>
<dbReference type="InterPro" id="IPR013324">
    <property type="entry name" value="RNA_pol_sigma_r3/r4-like"/>
</dbReference>
<evidence type="ECO:0000313" key="7">
    <source>
        <dbReference type="EMBL" id="WPU94726.1"/>
    </source>
</evidence>
<dbReference type="SUPFAM" id="SSF88659">
    <property type="entry name" value="Sigma3 and sigma4 domains of RNA polymerase sigma factors"/>
    <property type="match status" value="1"/>
</dbReference>
<reference evidence="7 8" key="1">
    <citation type="submission" date="2023-11" db="EMBL/GenBank/DDBJ databases">
        <title>Analysis of the Genomes of Mucilaginibacter gossypii cycad 4 and M. sabulilitoris SNA2: microbes with the potential for plant growth promotion.</title>
        <authorList>
            <person name="Hirsch A.M."/>
            <person name="Humm E."/>
            <person name="Rubbi M."/>
            <person name="Del Vecchio G."/>
            <person name="Ha S.M."/>
            <person name="Pellegrini M."/>
            <person name="Gunsalus R.P."/>
        </authorList>
    </citation>
    <scope>NUCLEOTIDE SEQUENCE [LARGE SCALE GENOMIC DNA]</scope>
    <source>
        <strain evidence="7 8">SNA2</strain>
    </source>
</reference>
<evidence type="ECO:0000313" key="8">
    <source>
        <dbReference type="Proteomes" id="UP001324380"/>
    </source>
</evidence>
<dbReference type="SUPFAM" id="SSF88946">
    <property type="entry name" value="Sigma2 domain of RNA polymerase sigma factors"/>
    <property type="match status" value="1"/>
</dbReference>
<keyword evidence="4" id="KW-0804">Transcription</keyword>
<dbReference type="EMBL" id="CP139558">
    <property type="protein sequence ID" value="WPU94726.1"/>
    <property type="molecule type" value="Genomic_DNA"/>
</dbReference>
<keyword evidence="8" id="KW-1185">Reference proteome</keyword>
<evidence type="ECO:0000256" key="1">
    <source>
        <dbReference type="ARBA" id="ARBA00010641"/>
    </source>
</evidence>
<dbReference type="Gene3D" id="1.10.10.10">
    <property type="entry name" value="Winged helix-like DNA-binding domain superfamily/Winged helix DNA-binding domain"/>
    <property type="match status" value="1"/>
</dbReference>
<dbReference type="Proteomes" id="UP001324380">
    <property type="component" value="Chromosome"/>
</dbReference>
<dbReference type="NCBIfam" id="TIGR02985">
    <property type="entry name" value="Sig70_bacteroi1"/>
    <property type="match status" value="1"/>
</dbReference>
<dbReference type="Gene3D" id="1.10.1740.10">
    <property type="match status" value="1"/>
</dbReference>
<dbReference type="PANTHER" id="PTHR43133">
    <property type="entry name" value="RNA POLYMERASE ECF-TYPE SIGMA FACTO"/>
    <property type="match status" value="1"/>
</dbReference>
<keyword evidence="2" id="KW-0805">Transcription regulation</keyword>
<dbReference type="InterPro" id="IPR013249">
    <property type="entry name" value="RNA_pol_sigma70_r4_t2"/>
</dbReference>
<dbReference type="InterPro" id="IPR014327">
    <property type="entry name" value="RNA_pol_sigma70_bacteroid"/>
</dbReference>
<name>A0ABZ0TPJ9_9SPHI</name>
<protein>
    <submittedName>
        <fullName evidence="7">RNA polymerase sigma-70 factor</fullName>
    </submittedName>
</protein>
<dbReference type="Pfam" id="PF04542">
    <property type="entry name" value="Sigma70_r2"/>
    <property type="match status" value="1"/>
</dbReference>
<accession>A0ABZ0TPJ9</accession>
<proteinExistence type="inferred from homology"/>
<feature type="domain" description="RNA polymerase sigma factor 70 region 4 type 2" evidence="6">
    <location>
        <begin position="123"/>
        <end position="169"/>
    </location>
</feature>
<evidence type="ECO:0000259" key="5">
    <source>
        <dbReference type="Pfam" id="PF04542"/>
    </source>
</evidence>
<evidence type="ECO:0000259" key="6">
    <source>
        <dbReference type="Pfam" id="PF08281"/>
    </source>
</evidence>
<dbReference type="InterPro" id="IPR007627">
    <property type="entry name" value="RNA_pol_sigma70_r2"/>
</dbReference>
<dbReference type="InterPro" id="IPR014284">
    <property type="entry name" value="RNA_pol_sigma-70_dom"/>
</dbReference>
<organism evidence="7 8">
    <name type="scientific">Mucilaginibacter sabulilitoris</name>
    <dbReference type="NCBI Taxonomy" id="1173583"/>
    <lineage>
        <taxon>Bacteria</taxon>
        <taxon>Pseudomonadati</taxon>
        <taxon>Bacteroidota</taxon>
        <taxon>Sphingobacteriia</taxon>
        <taxon>Sphingobacteriales</taxon>
        <taxon>Sphingobacteriaceae</taxon>
        <taxon>Mucilaginibacter</taxon>
    </lineage>
</organism>
<dbReference type="NCBIfam" id="TIGR02937">
    <property type="entry name" value="sigma70-ECF"/>
    <property type="match status" value="1"/>
</dbReference>
<evidence type="ECO:0000256" key="4">
    <source>
        <dbReference type="ARBA" id="ARBA00023163"/>
    </source>
</evidence>
<dbReference type="InterPro" id="IPR013325">
    <property type="entry name" value="RNA_pol_sigma_r2"/>
</dbReference>
<dbReference type="InterPro" id="IPR036388">
    <property type="entry name" value="WH-like_DNA-bd_sf"/>
</dbReference>
<dbReference type="Pfam" id="PF08281">
    <property type="entry name" value="Sigma70_r4_2"/>
    <property type="match status" value="1"/>
</dbReference>
<dbReference type="RefSeq" id="WP_321563842.1">
    <property type="nucleotide sequence ID" value="NZ_CP139558.1"/>
</dbReference>
<comment type="similarity">
    <text evidence="1">Belongs to the sigma-70 factor family. ECF subfamily.</text>
</comment>
<dbReference type="PANTHER" id="PTHR43133:SF46">
    <property type="entry name" value="RNA POLYMERASE SIGMA-70 FACTOR ECF SUBFAMILY"/>
    <property type="match status" value="1"/>
</dbReference>
<dbReference type="InterPro" id="IPR039425">
    <property type="entry name" value="RNA_pol_sigma-70-like"/>
</dbReference>
<evidence type="ECO:0000256" key="3">
    <source>
        <dbReference type="ARBA" id="ARBA00023082"/>
    </source>
</evidence>